<proteinExistence type="predicted"/>
<evidence type="ECO:0000313" key="2">
    <source>
        <dbReference type="Proteomes" id="UP001569963"/>
    </source>
</evidence>
<protein>
    <submittedName>
        <fullName evidence="1">SAM-dependent methyltransferase</fullName>
        <ecNumber evidence="1">2.1.1.-</ecNumber>
    </submittedName>
</protein>
<dbReference type="PIRSF" id="PIRSF017393">
    <property type="entry name" value="MTase_SAV2177"/>
    <property type="match status" value="1"/>
</dbReference>
<dbReference type="EMBL" id="JAXCEI010000017">
    <property type="protein sequence ID" value="MFA1543205.1"/>
    <property type="molecule type" value="Genomic_DNA"/>
</dbReference>
<sequence>MAGQDENPGGIPDGVNAAVPNGARIYDYMLGGKDNYEADRRAADQMIAANPAAPLTAQANRGFLGRAVRHLAADRGIRQFIDIGAGLPTQQNVHQVAQAAAPGSRVVYADYDPVVVAHADALLATTDHVRVIKGDLRRPREILGDPGTRALLDFTEPVAVLLVAILHFIGPDEDPHGIVASLRDALPSGSHLVVSHTVSDSPDEVMAAAQRGFRASGAPLTPRTRAEIERFFDGFDLIEPGLADVRTWRADDAPADLPDLPWTMVGAVGRLRP</sequence>
<dbReference type="InterPro" id="IPR006764">
    <property type="entry name" value="SAM_dep_MeTrfase_SAV2177_type"/>
</dbReference>
<keyword evidence="1" id="KW-0489">Methyltransferase</keyword>
<keyword evidence="1" id="KW-0808">Transferase</keyword>
<accession>A0ABV4QLI2</accession>
<organism evidence="1 2">
    <name type="scientific">Actinomadura monticuli</name>
    <dbReference type="NCBI Taxonomy" id="3097367"/>
    <lineage>
        <taxon>Bacteria</taxon>
        <taxon>Bacillati</taxon>
        <taxon>Actinomycetota</taxon>
        <taxon>Actinomycetes</taxon>
        <taxon>Streptosporangiales</taxon>
        <taxon>Thermomonosporaceae</taxon>
        <taxon>Actinomadura</taxon>
    </lineage>
</organism>
<dbReference type="CDD" id="cd02440">
    <property type="entry name" value="AdoMet_MTases"/>
    <property type="match status" value="1"/>
</dbReference>
<evidence type="ECO:0000313" key="1">
    <source>
        <dbReference type="EMBL" id="MFA1543205.1"/>
    </source>
</evidence>
<comment type="caution">
    <text evidence="1">The sequence shown here is derived from an EMBL/GenBank/DDBJ whole genome shotgun (WGS) entry which is preliminary data.</text>
</comment>
<dbReference type="Gene3D" id="3.40.50.150">
    <property type="entry name" value="Vaccinia Virus protein VP39"/>
    <property type="match status" value="1"/>
</dbReference>
<dbReference type="Proteomes" id="UP001569963">
    <property type="component" value="Unassembled WGS sequence"/>
</dbReference>
<dbReference type="GO" id="GO:0032259">
    <property type="term" value="P:methylation"/>
    <property type="evidence" value="ECO:0007669"/>
    <property type="project" value="UniProtKB-KW"/>
</dbReference>
<dbReference type="RefSeq" id="WP_371953712.1">
    <property type="nucleotide sequence ID" value="NZ_JAXCEI010000017.1"/>
</dbReference>
<dbReference type="GO" id="GO:0008168">
    <property type="term" value="F:methyltransferase activity"/>
    <property type="evidence" value="ECO:0007669"/>
    <property type="project" value="UniProtKB-KW"/>
</dbReference>
<name>A0ABV4QLI2_9ACTN</name>
<dbReference type="SUPFAM" id="SSF53335">
    <property type="entry name" value="S-adenosyl-L-methionine-dependent methyltransferases"/>
    <property type="match status" value="1"/>
</dbReference>
<dbReference type="Pfam" id="PF04672">
    <property type="entry name" value="Methyltransf_19"/>
    <property type="match status" value="1"/>
</dbReference>
<dbReference type="EC" id="2.1.1.-" evidence="1"/>
<dbReference type="InterPro" id="IPR029063">
    <property type="entry name" value="SAM-dependent_MTases_sf"/>
</dbReference>
<keyword evidence="2" id="KW-1185">Reference proteome</keyword>
<gene>
    <name evidence="1" type="ORF">SM611_30125</name>
</gene>
<reference evidence="1 2" key="1">
    <citation type="submission" date="2023-11" db="EMBL/GenBank/DDBJ databases">
        <title>Actinomadura monticuli sp. nov., isolated from volcanic ash.</title>
        <authorList>
            <person name="Lee S.D."/>
            <person name="Yang H."/>
            <person name="Kim I.S."/>
        </authorList>
    </citation>
    <scope>NUCLEOTIDE SEQUENCE [LARGE SCALE GENOMIC DNA]</scope>
    <source>
        <strain evidence="1 2">DLS-62</strain>
    </source>
</reference>